<proteinExistence type="predicted"/>
<comment type="caution">
    <text evidence="1">The sequence shown here is derived from an EMBL/GenBank/DDBJ whole genome shotgun (WGS) entry which is preliminary data.</text>
</comment>
<sequence>MNEELSDTILVEFAGDPDARVADWAARYPAQAREFAYLATDRAFPAPMADSTRVQSLALSVLREKRQAYSTTFASLKSVAEAKGHTAESLATALKLPVGLFWKLHRRLVSFETIPQTLLTQLAATLDRTVDELARYLRQPPQLAAGASYRSDTAPEALQESFASALHNDPDTTDEMRQSWG</sequence>
<evidence type="ECO:0000313" key="2">
    <source>
        <dbReference type="Proteomes" id="UP000520814"/>
    </source>
</evidence>
<protein>
    <submittedName>
        <fullName evidence="1">Uncharacterized protein</fullName>
    </submittedName>
</protein>
<gene>
    <name evidence="1" type="ORF">HNQ39_001785</name>
</gene>
<dbReference type="AlphaFoldDB" id="A0A7W9SQ93"/>
<organism evidence="1 2">
    <name type="scientific">Armatimonas rosea</name>
    <dbReference type="NCBI Taxonomy" id="685828"/>
    <lineage>
        <taxon>Bacteria</taxon>
        <taxon>Bacillati</taxon>
        <taxon>Armatimonadota</taxon>
        <taxon>Armatimonadia</taxon>
        <taxon>Armatimonadales</taxon>
        <taxon>Armatimonadaceae</taxon>
        <taxon>Armatimonas</taxon>
    </lineage>
</organism>
<name>A0A7W9SQ93_ARMRO</name>
<accession>A0A7W9SQ93</accession>
<dbReference type="EMBL" id="JACHGW010000002">
    <property type="protein sequence ID" value="MBB6049994.1"/>
    <property type="molecule type" value="Genomic_DNA"/>
</dbReference>
<dbReference type="RefSeq" id="WP_184194107.1">
    <property type="nucleotide sequence ID" value="NZ_JACHGW010000002.1"/>
</dbReference>
<evidence type="ECO:0000313" key="1">
    <source>
        <dbReference type="EMBL" id="MBB6049994.1"/>
    </source>
</evidence>
<dbReference type="Proteomes" id="UP000520814">
    <property type="component" value="Unassembled WGS sequence"/>
</dbReference>
<reference evidence="1 2" key="1">
    <citation type="submission" date="2020-08" db="EMBL/GenBank/DDBJ databases">
        <title>Genomic Encyclopedia of Type Strains, Phase IV (KMG-IV): sequencing the most valuable type-strain genomes for metagenomic binning, comparative biology and taxonomic classification.</title>
        <authorList>
            <person name="Goeker M."/>
        </authorList>
    </citation>
    <scope>NUCLEOTIDE SEQUENCE [LARGE SCALE GENOMIC DNA]</scope>
    <source>
        <strain evidence="1 2">DSM 23562</strain>
    </source>
</reference>
<keyword evidence="2" id="KW-1185">Reference proteome</keyword>